<dbReference type="GO" id="GO:0015035">
    <property type="term" value="F:protein-disulfide reductase activity"/>
    <property type="evidence" value="ECO:0007669"/>
    <property type="project" value="InterPro"/>
</dbReference>
<feature type="transmembrane region" description="Helical" evidence="5">
    <location>
        <begin position="46"/>
        <end position="63"/>
    </location>
</feature>
<dbReference type="GO" id="GO:0006457">
    <property type="term" value="P:protein folding"/>
    <property type="evidence" value="ECO:0007669"/>
    <property type="project" value="InterPro"/>
</dbReference>
<name>A0A916TD77_9HYPH</name>
<dbReference type="InterPro" id="IPR003752">
    <property type="entry name" value="DiS_bond_form_DsbB/BdbC"/>
</dbReference>
<dbReference type="SUPFAM" id="SSF158442">
    <property type="entry name" value="DsbB-like"/>
    <property type="match status" value="1"/>
</dbReference>
<comment type="subcellular location">
    <subcellularLocation>
        <location evidence="1">Membrane</location>
        <topology evidence="1">Multi-pass membrane protein</topology>
    </subcellularLocation>
</comment>
<dbReference type="InterPro" id="IPR023380">
    <property type="entry name" value="DsbB-like_sf"/>
</dbReference>
<evidence type="ECO:0000313" key="7">
    <source>
        <dbReference type="Proteomes" id="UP000605148"/>
    </source>
</evidence>
<dbReference type="PIRSF" id="PIRSF033913">
    <property type="entry name" value="S-S_format_DsbB"/>
    <property type="match status" value="1"/>
</dbReference>
<dbReference type="RefSeq" id="WP_150495127.1">
    <property type="nucleotide sequence ID" value="NZ_BMFA01000002.1"/>
</dbReference>
<dbReference type="AlphaFoldDB" id="A0A916TD77"/>
<evidence type="ECO:0000313" key="6">
    <source>
        <dbReference type="EMBL" id="GGB38167.1"/>
    </source>
</evidence>
<feature type="transmembrane region" description="Helical" evidence="5">
    <location>
        <begin position="68"/>
        <end position="90"/>
    </location>
</feature>
<dbReference type="Proteomes" id="UP000605148">
    <property type="component" value="Unassembled WGS sequence"/>
</dbReference>
<protein>
    <submittedName>
        <fullName evidence="6">Disulfide bond formation protein B</fullName>
    </submittedName>
</protein>
<keyword evidence="7" id="KW-1185">Reference proteome</keyword>
<dbReference type="Pfam" id="PF02600">
    <property type="entry name" value="DsbB"/>
    <property type="match status" value="1"/>
</dbReference>
<evidence type="ECO:0000256" key="2">
    <source>
        <dbReference type="ARBA" id="ARBA00022692"/>
    </source>
</evidence>
<reference evidence="6" key="1">
    <citation type="journal article" date="2014" name="Int. J. Syst. Evol. Microbiol.">
        <title>Complete genome sequence of Corynebacterium casei LMG S-19264T (=DSM 44701T), isolated from a smear-ripened cheese.</title>
        <authorList>
            <consortium name="US DOE Joint Genome Institute (JGI-PGF)"/>
            <person name="Walter F."/>
            <person name="Albersmeier A."/>
            <person name="Kalinowski J."/>
            <person name="Ruckert C."/>
        </authorList>
    </citation>
    <scope>NUCLEOTIDE SEQUENCE</scope>
    <source>
        <strain evidence="6">CGMCC 1.12426</strain>
    </source>
</reference>
<evidence type="ECO:0000256" key="3">
    <source>
        <dbReference type="ARBA" id="ARBA00022989"/>
    </source>
</evidence>
<evidence type="ECO:0000256" key="5">
    <source>
        <dbReference type="SAM" id="Phobius"/>
    </source>
</evidence>
<dbReference type="Gene3D" id="1.20.1550.10">
    <property type="entry name" value="DsbB-like"/>
    <property type="match status" value="1"/>
</dbReference>
<sequence>MPADVRLAQIALGLLLISGTAVLATAWGFELIGGYVPCALCLEQRVPYYIGLPLTLAALALLWKGRAVLSLVILSGVALTFAYGAGLGIYQAGAEWAFWPGPTDCGGGAAGPNSAADMLSVLQSTRIVSCTEASWRMLGLSFAGWNAVASAALCILAVIAAICVFRIRNSKTAEAS</sequence>
<keyword evidence="4 5" id="KW-0472">Membrane</keyword>
<keyword evidence="2 5" id="KW-0812">Transmembrane</keyword>
<reference evidence="6" key="2">
    <citation type="submission" date="2020-09" db="EMBL/GenBank/DDBJ databases">
        <authorList>
            <person name="Sun Q."/>
            <person name="Zhou Y."/>
        </authorList>
    </citation>
    <scope>NUCLEOTIDE SEQUENCE</scope>
    <source>
        <strain evidence="6">CGMCC 1.12426</strain>
    </source>
</reference>
<proteinExistence type="predicted"/>
<dbReference type="EMBL" id="BMFA01000002">
    <property type="protein sequence ID" value="GGB38167.1"/>
    <property type="molecule type" value="Genomic_DNA"/>
</dbReference>
<gene>
    <name evidence="6" type="ORF">GCM10011316_07790</name>
</gene>
<dbReference type="InterPro" id="IPR024199">
    <property type="entry name" value="Uncharacterised_DsbB"/>
</dbReference>
<organism evidence="6 7">
    <name type="scientific">Roseibium aquae</name>
    <dbReference type="NCBI Taxonomy" id="1323746"/>
    <lineage>
        <taxon>Bacteria</taxon>
        <taxon>Pseudomonadati</taxon>
        <taxon>Pseudomonadota</taxon>
        <taxon>Alphaproteobacteria</taxon>
        <taxon>Hyphomicrobiales</taxon>
        <taxon>Stappiaceae</taxon>
        <taxon>Roseibium</taxon>
    </lineage>
</organism>
<comment type="caution">
    <text evidence="6">The sequence shown here is derived from an EMBL/GenBank/DDBJ whole genome shotgun (WGS) entry which is preliminary data.</text>
</comment>
<dbReference type="GO" id="GO:0016020">
    <property type="term" value="C:membrane"/>
    <property type="evidence" value="ECO:0007669"/>
    <property type="project" value="UniProtKB-SubCell"/>
</dbReference>
<feature type="transmembrane region" description="Helical" evidence="5">
    <location>
        <begin position="142"/>
        <end position="165"/>
    </location>
</feature>
<dbReference type="OrthoDB" id="9808637at2"/>
<evidence type="ECO:0000256" key="4">
    <source>
        <dbReference type="ARBA" id="ARBA00023136"/>
    </source>
</evidence>
<evidence type="ECO:0000256" key="1">
    <source>
        <dbReference type="ARBA" id="ARBA00004141"/>
    </source>
</evidence>
<accession>A0A916TD77</accession>
<keyword evidence="3 5" id="KW-1133">Transmembrane helix</keyword>